<protein>
    <submittedName>
        <fullName evidence="1">Uncharacterized protein</fullName>
    </submittedName>
</protein>
<dbReference type="AlphaFoldDB" id="A0A368F607"/>
<evidence type="ECO:0000313" key="2">
    <source>
        <dbReference type="Proteomes" id="UP000252519"/>
    </source>
</evidence>
<dbReference type="Proteomes" id="UP000252519">
    <property type="component" value="Unassembled WGS sequence"/>
</dbReference>
<evidence type="ECO:0000313" key="1">
    <source>
        <dbReference type="EMBL" id="RCN26325.1"/>
    </source>
</evidence>
<gene>
    <name evidence="1" type="ORF">ANCCAN_27949</name>
</gene>
<keyword evidence="2" id="KW-1185">Reference proteome</keyword>
<proteinExistence type="predicted"/>
<reference evidence="1 2" key="1">
    <citation type="submission" date="2014-10" db="EMBL/GenBank/DDBJ databases">
        <title>Draft genome of the hookworm Ancylostoma caninum.</title>
        <authorList>
            <person name="Mitreva M."/>
        </authorList>
    </citation>
    <scope>NUCLEOTIDE SEQUENCE [LARGE SCALE GENOMIC DNA]</scope>
    <source>
        <strain evidence="1 2">Baltimore</strain>
    </source>
</reference>
<name>A0A368F607_ANCCA</name>
<dbReference type="EMBL" id="JOJR01008055">
    <property type="protein sequence ID" value="RCN26325.1"/>
    <property type="molecule type" value="Genomic_DNA"/>
</dbReference>
<comment type="caution">
    <text evidence="1">The sequence shown here is derived from an EMBL/GenBank/DDBJ whole genome shotgun (WGS) entry which is preliminary data.</text>
</comment>
<organism evidence="1 2">
    <name type="scientific">Ancylostoma caninum</name>
    <name type="common">Dog hookworm</name>
    <dbReference type="NCBI Taxonomy" id="29170"/>
    <lineage>
        <taxon>Eukaryota</taxon>
        <taxon>Metazoa</taxon>
        <taxon>Ecdysozoa</taxon>
        <taxon>Nematoda</taxon>
        <taxon>Chromadorea</taxon>
        <taxon>Rhabditida</taxon>
        <taxon>Rhabditina</taxon>
        <taxon>Rhabditomorpha</taxon>
        <taxon>Strongyloidea</taxon>
        <taxon>Ancylostomatidae</taxon>
        <taxon>Ancylostomatinae</taxon>
        <taxon>Ancylostoma</taxon>
    </lineage>
</organism>
<accession>A0A368F607</accession>
<sequence>MMDTKVPDVITRVYNVYLWYNGITGDPKTDLTVFPNSYNDMIASVKTGNLTVLGEDNGETKFLDNVCIR</sequence>
<dbReference type="OrthoDB" id="1735038at2759"/>